<dbReference type="EMBL" id="CP097899">
    <property type="protein sequence ID" value="URN92921.1"/>
    <property type="molecule type" value="Genomic_DNA"/>
</dbReference>
<accession>A0A9J6ZAQ1</accession>
<evidence type="ECO:0000256" key="2">
    <source>
        <dbReference type="ARBA" id="ARBA00023125"/>
    </source>
</evidence>
<keyword evidence="3" id="KW-0804">Transcription</keyword>
<dbReference type="SMART" id="SM00342">
    <property type="entry name" value="HTH_ARAC"/>
    <property type="match status" value="1"/>
</dbReference>
<dbReference type="InterPro" id="IPR009057">
    <property type="entry name" value="Homeodomain-like_sf"/>
</dbReference>
<dbReference type="SUPFAM" id="SSF46689">
    <property type="entry name" value="Homeodomain-like"/>
    <property type="match status" value="2"/>
</dbReference>
<evidence type="ECO:0000313" key="7">
    <source>
        <dbReference type="EMBL" id="URN92921.1"/>
    </source>
</evidence>
<protein>
    <submittedName>
        <fullName evidence="7">Response regulator</fullName>
    </submittedName>
</protein>
<dbReference type="InterPro" id="IPR018062">
    <property type="entry name" value="HTH_AraC-typ_CS"/>
</dbReference>
<dbReference type="InterPro" id="IPR001789">
    <property type="entry name" value="Sig_transdc_resp-reg_receiver"/>
</dbReference>
<dbReference type="Pfam" id="PF00072">
    <property type="entry name" value="Response_reg"/>
    <property type="match status" value="1"/>
</dbReference>
<dbReference type="Gene3D" id="1.10.10.60">
    <property type="entry name" value="Homeodomain-like"/>
    <property type="match status" value="2"/>
</dbReference>
<gene>
    <name evidence="7" type="ORF">NAG76_13825</name>
</gene>
<feature type="domain" description="Response regulatory" evidence="6">
    <location>
        <begin position="3"/>
        <end position="120"/>
    </location>
</feature>
<proteinExistence type="predicted"/>
<feature type="modified residue" description="4-aspartylphosphate" evidence="4">
    <location>
        <position position="55"/>
    </location>
</feature>
<dbReference type="PROSITE" id="PS50110">
    <property type="entry name" value="RESPONSE_REGULATORY"/>
    <property type="match status" value="1"/>
</dbReference>
<dbReference type="PANTHER" id="PTHR43280">
    <property type="entry name" value="ARAC-FAMILY TRANSCRIPTIONAL REGULATOR"/>
    <property type="match status" value="1"/>
</dbReference>
<dbReference type="AlphaFoldDB" id="A0A9J6ZAQ1"/>
<dbReference type="InterPro" id="IPR041522">
    <property type="entry name" value="CdaR_GGDEF"/>
</dbReference>
<evidence type="ECO:0000313" key="8">
    <source>
        <dbReference type="Proteomes" id="UP001056756"/>
    </source>
</evidence>
<dbReference type="Pfam" id="PF17853">
    <property type="entry name" value="GGDEF_2"/>
    <property type="match status" value="1"/>
</dbReference>
<dbReference type="KEGG" id="plig:NAG76_13825"/>
<evidence type="ECO:0000256" key="3">
    <source>
        <dbReference type="ARBA" id="ARBA00023163"/>
    </source>
</evidence>
<name>A0A9J6ZAQ1_9BACL</name>
<dbReference type="Pfam" id="PF12833">
    <property type="entry name" value="HTH_18"/>
    <property type="match status" value="1"/>
</dbReference>
<keyword evidence="1" id="KW-0805">Transcription regulation</keyword>
<dbReference type="InterPro" id="IPR018060">
    <property type="entry name" value="HTH_AraC"/>
</dbReference>
<evidence type="ECO:0000259" key="6">
    <source>
        <dbReference type="PROSITE" id="PS50110"/>
    </source>
</evidence>
<evidence type="ECO:0000256" key="4">
    <source>
        <dbReference type="PROSITE-ProRule" id="PRU00169"/>
    </source>
</evidence>
<dbReference type="PROSITE" id="PS01124">
    <property type="entry name" value="HTH_ARAC_FAMILY_2"/>
    <property type="match status" value="1"/>
</dbReference>
<reference evidence="7" key="1">
    <citation type="submission" date="2022-05" db="EMBL/GenBank/DDBJ databases">
        <title>Novel bacterial taxa in a minimal lignocellulolytic consortium and its capacity to transform plastics disclosed by genome-resolved metagenomics.</title>
        <authorList>
            <person name="Rodriguez C.A.D."/>
            <person name="Diaz-Garcia L."/>
            <person name="Herrera K."/>
            <person name="Tarazona N.A."/>
            <person name="Sproer C."/>
            <person name="Overmann J."/>
            <person name="Jimenez D.J."/>
        </authorList>
    </citation>
    <scope>NUCLEOTIDE SEQUENCE</scope>
    <source>
        <strain evidence="7">MAG5</strain>
    </source>
</reference>
<dbReference type="PROSITE" id="PS00041">
    <property type="entry name" value="HTH_ARAC_FAMILY_1"/>
    <property type="match status" value="1"/>
</dbReference>
<dbReference type="PANTHER" id="PTHR43280:SF2">
    <property type="entry name" value="HTH-TYPE TRANSCRIPTIONAL REGULATOR EXSA"/>
    <property type="match status" value="1"/>
</dbReference>
<evidence type="ECO:0000256" key="1">
    <source>
        <dbReference type="ARBA" id="ARBA00023015"/>
    </source>
</evidence>
<sequence length="538" mass="62367">MPSILIVDDETIFRTGLKKMIQELDEDWEIVGEARDGIEALEQVDKLQPDAILTDIRMPRMDGIQLQQQMANQFPTIMCVVISGYDDFMYVQQSMRQGAKDYIMKPIERDELGRSLLIMKGKIQQQADSFQQLHMKKREQIKRAREQIITGLLCNKLQEKDLDQFASDGIIFKGKWNSCIVLQLDKPSIAEERYNQADPSLFILYLQQLVQEILDRRFTGICCSPKATEVVVIVNHKDRENAQREMNELAESIRRQVNSLSNMTVTIGVGRPYGKVEDILQSYQEAQLAFLQRLILGDDQVYQYEGETQVSEAIHEYSTLSLDNIEKAFLDGNVEGLFTQVEHFVHKLCQVANSPQYVQQQICKMIIHYCEWSNQLRLTKQWLGTDDVRSILLHICSISTREELSDELGRLLVKLMHTANLNQALFEADPIEKTIKFIESHFSEQLTLKNVADTVFLNSAYFSSLFKQRTGISFIDKLNEVRILEAKKRMAYSDQKLVVIATQTGFTNIRHFNRVFRNETGMSPTEYREKHMRHEKEK</sequence>
<dbReference type="Gene3D" id="3.40.50.2300">
    <property type="match status" value="1"/>
</dbReference>
<feature type="domain" description="HTH araC/xylS-type" evidence="5">
    <location>
        <begin position="432"/>
        <end position="530"/>
    </location>
</feature>
<dbReference type="InterPro" id="IPR011006">
    <property type="entry name" value="CheY-like_superfamily"/>
</dbReference>
<keyword evidence="2" id="KW-0238">DNA-binding</keyword>
<dbReference type="GO" id="GO:0000160">
    <property type="term" value="P:phosphorelay signal transduction system"/>
    <property type="evidence" value="ECO:0007669"/>
    <property type="project" value="InterPro"/>
</dbReference>
<dbReference type="CDD" id="cd17536">
    <property type="entry name" value="REC_YesN-like"/>
    <property type="match status" value="1"/>
</dbReference>
<dbReference type="SUPFAM" id="SSF52172">
    <property type="entry name" value="CheY-like"/>
    <property type="match status" value="1"/>
</dbReference>
<dbReference type="SMART" id="SM00448">
    <property type="entry name" value="REC"/>
    <property type="match status" value="1"/>
</dbReference>
<keyword evidence="4" id="KW-0597">Phosphoprotein</keyword>
<organism evidence="7 8">
    <name type="scientific">Candidatus Pristimantibacillus lignocellulolyticus</name>
    <dbReference type="NCBI Taxonomy" id="2994561"/>
    <lineage>
        <taxon>Bacteria</taxon>
        <taxon>Bacillati</taxon>
        <taxon>Bacillota</taxon>
        <taxon>Bacilli</taxon>
        <taxon>Bacillales</taxon>
        <taxon>Paenibacillaceae</taxon>
        <taxon>Candidatus Pristimantibacillus</taxon>
    </lineage>
</organism>
<dbReference type="Proteomes" id="UP001056756">
    <property type="component" value="Chromosome"/>
</dbReference>
<dbReference type="GO" id="GO:0043565">
    <property type="term" value="F:sequence-specific DNA binding"/>
    <property type="evidence" value="ECO:0007669"/>
    <property type="project" value="InterPro"/>
</dbReference>
<dbReference type="GO" id="GO:0003700">
    <property type="term" value="F:DNA-binding transcription factor activity"/>
    <property type="evidence" value="ECO:0007669"/>
    <property type="project" value="InterPro"/>
</dbReference>
<evidence type="ECO:0000259" key="5">
    <source>
        <dbReference type="PROSITE" id="PS01124"/>
    </source>
</evidence>